<dbReference type="SUPFAM" id="SSF51905">
    <property type="entry name" value="FAD/NAD(P)-binding domain"/>
    <property type="match status" value="1"/>
</dbReference>
<dbReference type="RefSeq" id="WP_310264131.1">
    <property type="nucleotide sequence ID" value="NZ_JAVDXU010000001.1"/>
</dbReference>
<comment type="caution">
    <text evidence="1">The sequence shown here is derived from an EMBL/GenBank/DDBJ whole genome shotgun (WGS) entry which is preliminary data.</text>
</comment>
<dbReference type="PIRSF" id="PIRSF011396">
    <property type="entry name" value="Trp_halogenase"/>
    <property type="match status" value="1"/>
</dbReference>
<dbReference type="InterPro" id="IPR050816">
    <property type="entry name" value="Flavin-dep_Halogenase_NPB"/>
</dbReference>
<protein>
    <submittedName>
        <fullName evidence="1">Tryptophan halogenase</fullName>
        <ecNumber evidence="1">1.14.19.9</ecNumber>
    </submittedName>
</protein>
<dbReference type="PANTHER" id="PTHR43747">
    <property type="entry name" value="FAD-BINDING PROTEIN"/>
    <property type="match status" value="1"/>
</dbReference>
<name>A0ABU1YKQ3_ROSSA</name>
<gene>
    <name evidence="1" type="ORF">J2X20_002056</name>
</gene>
<sequence length="505" mass="56445">MQQNLDTVVIVGGGTAGWMTAAALAKVTHGRVTIKLVESEEIATVGVGESTIPMIRHFNQLLGIDENEFMRATQATFKLGIEFRDWGAIGDRYLHAFGQIGHRSTTLAFHHYWLRMHQAGLAPDLWAHSINAAAARAHRFMRADTSLGHSPLAEIVHAFHIDASLYARYLRRHAEKLGVQRTEGRVLDAQLQENGHVRSVRLASGAQIEGELFIDCSGFRGLLIGQTLKTGYEHWNHWLPCDRAVVVPSASGPDLLPFTRATARPAGWQWRIGLQHRTGNGHVYSSQAMGDDEAAALLMRNLDGEALAEPRVLRFESGRRRKVWNRNVVAIGLASGFMEPLESTSIHLVQSAIARLIQFFPDQGFNPADIAEFNRQSDFETERIRDFLILHYHATTRSDSAFWNHCRNMDLPDTLRDKLDLWRASGRIARHGDELFSEVGWLQVLHGQGIRPAAHHPLADALPQSEINDYLDDTRAVIQRCVAQMPSHADFIQAHCAAAKDLETC</sequence>
<dbReference type="Pfam" id="PF04820">
    <property type="entry name" value="Trp_halogenase"/>
    <property type="match status" value="1"/>
</dbReference>
<evidence type="ECO:0000313" key="2">
    <source>
        <dbReference type="Proteomes" id="UP001180453"/>
    </source>
</evidence>
<dbReference type="Gene3D" id="3.50.50.60">
    <property type="entry name" value="FAD/NAD(P)-binding domain"/>
    <property type="match status" value="1"/>
</dbReference>
<dbReference type="InterPro" id="IPR036188">
    <property type="entry name" value="FAD/NAD-bd_sf"/>
</dbReference>
<keyword evidence="2" id="KW-1185">Reference proteome</keyword>
<dbReference type="InterPro" id="IPR006905">
    <property type="entry name" value="Flavin_halogenase"/>
</dbReference>
<dbReference type="EMBL" id="JAVDXU010000001">
    <property type="protein sequence ID" value="MDR7269427.1"/>
    <property type="molecule type" value="Genomic_DNA"/>
</dbReference>
<accession>A0ABU1YKQ3</accession>
<keyword evidence="1" id="KW-0560">Oxidoreductase</keyword>
<dbReference type="PANTHER" id="PTHR43747:SF4">
    <property type="entry name" value="FLAVIN-DEPENDENT TRYPTOPHAN HALOGENASE"/>
    <property type="match status" value="1"/>
</dbReference>
<organism evidence="1 2">
    <name type="scientific">Roseateles saccharophilus</name>
    <name type="common">Pseudomonas saccharophila</name>
    <dbReference type="NCBI Taxonomy" id="304"/>
    <lineage>
        <taxon>Bacteria</taxon>
        <taxon>Pseudomonadati</taxon>
        <taxon>Pseudomonadota</taxon>
        <taxon>Betaproteobacteria</taxon>
        <taxon>Burkholderiales</taxon>
        <taxon>Sphaerotilaceae</taxon>
        <taxon>Roseateles</taxon>
    </lineage>
</organism>
<evidence type="ECO:0000313" key="1">
    <source>
        <dbReference type="EMBL" id="MDR7269427.1"/>
    </source>
</evidence>
<reference evidence="1 2" key="1">
    <citation type="submission" date="2023-07" db="EMBL/GenBank/DDBJ databases">
        <title>Sorghum-associated microbial communities from plants grown in Nebraska, USA.</title>
        <authorList>
            <person name="Schachtman D."/>
        </authorList>
    </citation>
    <scope>NUCLEOTIDE SEQUENCE [LARGE SCALE GENOMIC DNA]</scope>
    <source>
        <strain evidence="1 2">BE314</strain>
    </source>
</reference>
<dbReference type="InterPro" id="IPR033856">
    <property type="entry name" value="Trp_halogen"/>
</dbReference>
<dbReference type="Proteomes" id="UP001180453">
    <property type="component" value="Unassembled WGS sequence"/>
</dbReference>
<dbReference type="GO" id="GO:0016491">
    <property type="term" value="F:oxidoreductase activity"/>
    <property type="evidence" value="ECO:0007669"/>
    <property type="project" value="UniProtKB-KW"/>
</dbReference>
<proteinExistence type="predicted"/>
<dbReference type="EC" id="1.14.19.9" evidence="1"/>